<keyword evidence="2" id="KW-0732">Signal</keyword>
<comment type="caution">
    <text evidence="3">The sequence shown here is derived from an EMBL/GenBank/DDBJ whole genome shotgun (WGS) entry which is preliminary data.</text>
</comment>
<dbReference type="EMBL" id="JBICCN010000078">
    <property type="protein sequence ID" value="KAL3095892.1"/>
    <property type="molecule type" value="Genomic_DNA"/>
</dbReference>
<dbReference type="AlphaFoldDB" id="A0ABD2JZ65"/>
<evidence type="ECO:0000313" key="4">
    <source>
        <dbReference type="Proteomes" id="UP001620645"/>
    </source>
</evidence>
<feature type="chain" id="PRO_5044744705" evidence="2">
    <location>
        <begin position="21"/>
        <end position="292"/>
    </location>
</feature>
<feature type="compositionally biased region" description="Basic and acidic residues" evidence="1">
    <location>
        <begin position="270"/>
        <end position="280"/>
    </location>
</feature>
<keyword evidence="4" id="KW-1185">Reference proteome</keyword>
<feature type="signal peptide" evidence="2">
    <location>
        <begin position="1"/>
        <end position="20"/>
    </location>
</feature>
<reference evidence="3 4" key="1">
    <citation type="submission" date="2024-10" db="EMBL/GenBank/DDBJ databases">
        <authorList>
            <person name="Kim D."/>
        </authorList>
    </citation>
    <scope>NUCLEOTIDE SEQUENCE [LARGE SCALE GENOMIC DNA]</scope>
    <source>
        <strain evidence="3">Taebaek</strain>
    </source>
</reference>
<name>A0ABD2JZ65_HETSC</name>
<proteinExistence type="predicted"/>
<dbReference type="Proteomes" id="UP001620645">
    <property type="component" value="Unassembled WGS sequence"/>
</dbReference>
<accession>A0ABD2JZ65</accession>
<evidence type="ECO:0000256" key="1">
    <source>
        <dbReference type="SAM" id="MobiDB-lite"/>
    </source>
</evidence>
<sequence length="292" mass="33164">MLFLLLRFLLLFSLSMPILAIRNFTFSKVNDRSQLPHRMRQMVRVEWDGSTTVQYGRTSPQSLNLYFALPAAPRPSGAVPLPSPVTFTVTIDSLDACTCVTQSVYDNILAFAWNRRFADRILPEEVVYLTWNLWQSGNSSADNDGRSVYFSATDFNGFGNADGPSSWTILSGGQRRARVTLPVGNGSLMLEYGSRLALLYTVPHGKVRRHLSFRLISQRELLQLHPWLGSQLSAGRTPRCDWALNFFSKYRLLFPTNGTLEADRRRRRNERIDDGQRGNEADNNGIEHCSRK</sequence>
<evidence type="ECO:0000313" key="3">
    <source>
        <dbReference type="EMBL" id="KAL3095892.1"/>
    </source>
</evidence>
<gene>
    <name evidence="3" type="ORF">niasHS_005651</name>
</gene>
<evidence type="ECO:0000256" key="2">
    <source>
        <dbReference type="SAM" id="SignalP"/>
    </source>
</evidence>
<protein>
    <submittedName>
        <fullName evidence="3">Uncharacterized protein</fullName>
    </submittedName>
</protein>
<feature type="region of interest" description="Disordered" evidence="1">
    <location>
        <begin position="265"/>
        <end position="292"/>
    </location>
</feature>
<organism evidence="3 4">
    <name type="scientific">Heterodera schachtii</name>
    <name type="common">Sugarbeet cyst nematode worm</name>
    <name type="synonym">Tylenchus schachtii</name>
    <dbReference type="NCBI Taxonomy" id="97005"/>
    <lineage>
        <taxon>Eukaryota</taxon>
        <taxon>Metazoa</taxon>
        <taxon>Ecdysozoa</taxon>
        <taxon>Nematoda</taxon>
        <taxon>Chromadorea</taxon>
        <taxon>Rhabditida</taxon>
        <taxon>Tylenchina</taxon>
        <taxon>Tylenchomorpha</taxon>
        <taxon>Tylenchoidea</taxon>
        <taxon>Heteroderidae</taxon>
        <taxon>Heteroderinae</taxon>
        <taxon>Heterodera</taxon>
    </lineage>
</organism>